<evidence type="ECO:0008006" key="5">
    <source>
        <dbReference type="Google" id="ProtNLM"/>
    </source>
</evidence>
<dbReference type="EMBL" id="JH767165">
    <property type="protein sequence ID" value="EQC31985.1"/>
    <property type="molecule type" value="Genomic_DNA"/>
</dbReference>
<evidence type="ECO:0000256" key="1">
    <source>
        <dbReference type="SAM" id="MobiDB-lite"/>
    </source>
</evidence>
<gene>
    <name evidence="3" type="ORF">SDRG_10185</name>
</gene>
<dbReference type="InParanoid" id="T0QEL2"/>
<dbReference type="RefSeq" id="XP_008614387.1">
    <property type="nucleotide sequence ID" value="XM_008616165.1"/>
</dbReference>
<dbReference type="PANTHER" id="PTHR28165">
    <property type="entry name" value="NON-CLASSICAL EXPORT PROTEIN 2-RELATED"/>
    <property type="match status" value="1"/>
</dbReference>
<evidence type="ECO:0000256" key="2">
    <source>
        <dbReference type="SAM" id="Phobius"/>
    </source>
</evidence>
<keyword evidence="2" id="KW-1133">Transmembrane helix</keyword>
<dbReference type="InterPro" id="IPR052649">
    <property type="entry name" value="NCE102-like"/>
</dbReference>
<feature type="transmembrane region" description="Helical" evidence="2">
    <location>
        <begin position="78"/>
        <end position="99"/>
    </location>
</feature>
<keyword evidence="4" id="KW-1185">Reference proteome</keyword>
<keyword evidence="2" id="KW-0812">Transmembrane</keyword>
<dbReference type="VEuPathDB" id="FungiDB:SDRG_10185"/>
<proteinExistence type="predicted"/>
<feature type="transmembrane region" description="Helical" evidence="2">
    <location>
        <begin position="21"/>
        <end position="42"/>
    </location>
</feature>
<dbReference type="OrthoDB" id="76877at2759"/>
<accession>T0QEL2</accession>
<feature type="transmembrane region" description="Helical" evidence="2">
    <location>
        <begin position="48"/>
        <end position="66"/>
    </location>
</feature>
<sequence>MVALPTSYHLHKAMIHLVLRGLQAGSAFVAMLTATAVTGLSYADYSLIVAYTGWMASMGMVGLLLLHKVPAVYPTKTALLAHDAVLGALLFIAGISMAASKLLNDACKLQNALNVTDGINCSSYRASTAFLFIVAALHLISFGLTMVDYSSPKVPMEDALDMNDAFGANEPRTPRGEYPGEYVPPQEHLAQV</sequence>
<dbReference type="AlphaFoldDB" id="T0QEL2"/>
<evidence type="ECO:0000313" key="3">
    <source>
        <dbReference type="EMBL" id="EQC31985.1"/>
    </source>
</evidence>
<dbReference type="PANTHER" id="PTHR28165:SF1">
    <property type="entry name" value="NON-CLASSICAL EXPORT PROTEIN 2-RELATED"/>
    <property type="match status" value="1"/>
</dbReference>
<evidence type="ECO:0000313" key="4">
    <source>
        <dbReference type="Proteomes" id="UP000030762"/>
    </source>
</evidence>
<dbReference type="Proteomes" id="UP000030762">
    <property type="component" value="Unassembled WGS sequence"/>
</dbReference>
<reference evidence="3 4" key="1">
    <citation type="submission" date="2012-04" db="EMBL/GenBank/DDBJ databases">
        <title>The Genome Sequence of Saprolegnia declina VS20.</title>
        <authorList>
            <consortium name="The Broad Institute Genome Sequencing Platform"/>
            <person name="Russ C."/>
            <person name="Nusbaum C."/>
            <person name="Tyler B."/>
            <person name="van West P."/>
            <person name="Dieguez-Uribeondo J."/>
            <person name="de Bruijn I."/>
            <person name="Tripathy S."/>
            <person name="Jiang R."/>
            <person name="Young S.K."/>
            <person name="Zeng Q."/>
            <person name="Gargeya S."/>
            <person name="Fitzgerald M."/>
            <person name="Haas B."/>
            <person name="Abouelleil A."/>
            <person name="Alvarado L."/>
            <person name="Arachchi H.M."/>
            <person name="Berlin A."/>
            <person name="Chapman S.B."/>
            <person name="Goldberg J."/>
            <person name="Griggs A."/>
            <person name="Gujja S."/>
            <person name="Hansen M."/>
            <person name="Howarth C."/>
            <person name="Imamovic A."/>
            <person name="Larimer J."/>
            <person name="McCowen C."/>
            <person name="Montmayeur A."/>
            <person name="Murphy C."/>
            <person name="Neiman D."/>
            <person name="Pearson M."/>
            <person name="Priest M."/>
            <person name="Roberts A."/>
            <person name="Saif S."/>
            <person name="Shea T."/>
            <person name="Sisk P."/>
            <person name="Sykes S."/>
            <person name="Wortman J."/>
            <person name="Nusbaum C."/>
            <person name="Birren B."/>
        </authorList>
    </citation>
    <scope>NUCLEOTIDE SEQUENCE [LARGE SCALE GENOMIC DNA]</scope>
    <source>
        <strain evidence="3 4">VS20</strain>
    </source>
</reference>
<keyword evidence="2" id="KW-0472">Membrane</keyword>
<dbReference type="GeneID" id="19950912"/>
<feature type="region of interest" description="Disordered" evidence="1">
    <location>
        <begin position="165"/>
        <end position="192"/>
    </location>
</feature>
<organism evidence="3 4">
    <name type="scientific">Saprolegnia diclina (strain VS20)</name>
    <dbReference type="NCBI Taxonomy" id="1156394"/>
    <lineage>
        <taxon>Eukaryota</taxon>
        <taxon>Sar</taxon>
        <taxon>Stramenopiles</taxon>
        <taxon>Oomycota</taxon>
        <taxon>Saprolegniomycetes</taxon>
        <taxon>Saprolegniales</taxon>
        <taxon>Saprolegniaceae</taxon>
        <taxon>Saprolegnia</taxon>
    </lineage>
</organism>
<name>T0QEL2_SAPDV</name>
<dbReference type="OMA" id="INCSSYR"/>
<protein>
    <recommendedName>
        <fullName evidence="5">MARVEL domain-containing protein</fullName>
    </recommendedName>
</protein>
<feature type="transmembrane region" description="Helical" evidence="2">
    <location>
        <begin position="129"/>
        <end position="147"/>
    </location>
</feature>